<gene>
    <name evidence="1" type="ORF">WKR92_12605</name>
</gene>
<dbReference type="RefSeq" id="WP_375558195.1">
    <property type="nucleotide sequence ID" value="NZ_JBBVGT010000003.1"/>
</dbReference>
<reference evidence="1 2" key="1">
    <citation type="submission" date="2024-04" db="EMBL/GenBank/DDBJ databases">
        <title>Albibacterium profundi sp. nov., isolated from sediment of the Challenger Deep of Mariana Trench.</title>
        <authorList>
            <person name="Wang Y."/>
        </authorList>
    </citation>
    <scope>NUCLEOTIDE SEQUENCE [LARGE SCALE GENOMIC DNA]</scope>
    <source>
        <strain evidence="1 2">RHL897</strain>
    </source>
</reference>
<evidence type="ECO:0000313" key="2">
    <source>
        <dbReference type="Proteomes" id="UP001580928"/>
    </source>
</evidence>
<organism evidence="1 2">
    <name type="scientific">Albibacterium profundi</name>
    <dbReference type="NCBI Taxonomy" id="3134906"/>
    <lineage>
        <taxon>Bacteria</taxon>
        <taxon>Pseudomonadati</taxon>
        <taxon>Bacteroidota</taxon>
        <taxon>Sphingobacteriia</taxon>
        <taxon>Sphingobacteriales</taxon>
        <taxon>Sphingobacteriaceae</taxon>
        <taxon>Albibacterium</taxon>
    </lineage>
</organism>
<sequence length="223" mass="24890">MMNKASRQLSAGWLIAVLLITTACSNQQRNGMADGTNAEDAELIDSNQIDTIVVKFTDQPIIRVVAGNSIGDFLIDQEVEESNLFNRLGEVDSADAAMCKSWSIWYLEDKNTPAHPVAEFDVYSACDAEIDMKKSIQVMRLNEVDFEMDNGISFGDDLSIIKESYPDAVELSFTDALSDTIVRVYDDVEAGIAFELRDDEVRAVIVHVPNQGIENMYLPFYKQ</sequence>
<proteinExistence type="predicted"/>
<dbReference type="PROSITE" id="PS51257">
    <property type="entry name" value="PROKAR_LIPOPROTEIN"/>
    <property type="match status" value="1"/>
</dbReference>
<accession>A0ABV5CGI3</accession>
<protein>
    <submittedName>
        <fullName evidence="1">Uncharacterized protein</fullName>
    </submittedName>
</protein>
<dbReference type="EMBL" id="JBBVGT010000003">
    <property type="protein sequence ID" value="MFB5946667.1"/>
    <property type="molecule type" value="Genomic_DNA"/>
</dbReference>
<comment type="caution">
    <text evidence="1">The sequence shown here is derived from an EMBL/GenBank/DDBJ whole genome shotgun (WGS) entry which is preliminary data.</text>
</comment>
<keyword evidence="2" id="KW-1185">Reference proteome</keyword>
<dbReference type="Proteomes" id="UP001580928">
    <property type="component" value="Unassembled WGS sequence"/>
</dbReference>
<evidence type="ECO:0000313" key="1">
    <source>
        <dbReference type="EMBL" id="MFB5946667.1"/>
    </source>
</evidence>
<name>A0ABV5CGI3_9SPHI</name>